<dbReference type="PANTHER" id="PTHR23028:SF53">
    <property type="entry name" value="ACYL_TRANSF_3 DOMAIN-CONTAINING PROTEIN"/>
    <property type="match status" value="1"/>
</dbReference>
<dbReference type="GO" id="GO:0009103">
    <property type="term" value="P:lipopolysaccharide biosynthetic process"/>
    <property type="evidence" value="ECO:0007669"/>
    <property type="project" value="TreeGrafter"/>
</dbReference>
<keyword evidence="1" id="KW-0812">Transmembrane</keyword>
<dbReference type="RefSeq" id="WP_013445513.1">
    <property type="nucleotide sequence ID" value="NC_014734.1"/>
</dbReference>
<evidence type="ECO:0000313" key="4">
    <source>
        <dbReference type="Proteomes" id="UP000008718"/>
    </source>
</evidence>
<dbReference type="EMBL" id="CP002345">
    <property type="protein sequence ID" value="ADQ80144.1"/>
    <property type="molecule type" value="Genomic_DNA"/>
</dbReference>
<organism evidence="3 4">
    <name type="scientific">Paludibacter propionicigenes (strain DSM 17365 / JCM 13257 / WB4)</name>
    <dbReference type="NCBI Taxonomy" id="694427"/>
    <lineage>
        <taxon>Bacteria</taxon>
        <taxon>Pseudomonadati</taxon>
        <taxon>Bacteroidota</taxon>
        <taxon>Bacteroidia</taxon>
        <taxon>Bacteroidales</taxon>
        <taxon>Paludibacteraceae</taxon>
        <taxon>Paludibacter</taxon>
    </lineage>
</organism>
<feature type="transmembrane region" description="Helical" evidence="1">
    <location>
        <begin position="47"/>
        <end position="67"/>
    </location>
</feature>
<keyword evidence="3" id="KW-0808">Transferase</keyword>
<sequence>MIPQKNSYFNSLTGFRFLAASLVFVFHNRKYWRHDIHHELLRLINEFHIGVALFFVLSGFLIAYSYYDEPLQSIKSYSRYMLLRIVRIMPIYWIILTAYYLDPAFGKYHFRFDTYTLLHAFSSKTNLYGIAQAWSLNVEMTFYLLAPLLCFALRKNLKYILFGLAFLFGGTVLIGNLWHQLNGNTTQYFYPIEFVVNSTFAGRSVQFLGGMLLAPLLRNNRLDLLNRFTRKTLTGFVLIVVTTYVIGLFQKNIYACGTDTAAGMLLHTFILPIGIVLAIAGLMTEKTWLQRIFASRLFVLLGNASFAFYLIHISYVNLKICKLILLPDRNFILLWVVSVLIYLLVEKPVYDRLRRWIIGKPKPTLLNLESGQ</sequence>
<keyword evidence="4" id="KW-1185">Reference proteome</keyword>
<feature type="transmembrane region" description="Helical" evidence="1">
    <location>
        <begin position="293"/>
        <end position="311"/>
    </location>
</feature>
<feature type="transmembrane region" description="Helical" evidence="1">
    <location>
        <begin position="79"/>
        <end position="101"/>
    </location>
</feature>
<reference key="1">
    <citation type="submission" date="2010-11" db="EMBL/GenBank/DDBJ databases">
        <title>The complete genome of Paludibacter propionicigenes DSM 17365.</title>
        <authorList>
            <consortium name="US DOE Joint Genome Institute (JGI-PGF)"/>
            <person name="Lucas S."/>
            <person name="Copeland A."/>
            <person name="Lapidus A."/>
            <person name="Bruce D."/>
            <person name="Goodwin L."/>
            <person name="Pitluck S."/>
            <person name="Kyrpides N."/>
            <person name="Mavromatis K."/>
            <person name="Ivanova N."/>
            <person name="Munk A.C."/>
            <person name="Brettin T."/>
            <person name="Detter J.C."/>
            <person name="Han C."/>
            <person name="Tapia R."/>
            <person name="Land M."/>
            <person name="Hauser L."/>
            <person name="Markowitz V."/>
            <person name="Cheng J.-F."/>
            <person name="Hugenholtz P."/>
            <person name="Woyke T."/>
            <person name="Wu D."/>
            <person name="Gronow S."/>
            <person name="Wellnitz S."/>
            <person name="Brambilla E."/>
            <person name="Klenk H.-P."/>
            <person name="Eisen J.A."/>
        </authorList>
    </citation>
    <scope>NUCLEOTIDE SEQUENCE</scope>
    <source>
        <strain>WB4</strain>
    </source>
</reference>
<keyword evidence="1" id="KW-0472">Membrane</keyword>
<evidence type="ECO:0000313" key="3">
    <source>
        <dbReference type="EMBL" id="ADQ80144.1"/>
    </source>
</evidence>
<feature type="domain" description="Acyltransferase 3" evidence="2">
    <location>
        <begin position="10"/>
        <end position="343"/>
    </location>
</feature>
<feature type="transmembrane region" description="Helical" evidence="1">
    <location>
        <begin position="261"/>
        <end position="281"/>
    </location>
</feature>
<dbReference type="InterPro" id="IPR002656">
    <property type="entry name" value="Acyl_transf_3_dom"/>
</dbReference>
<keyword evidence="3" id="KW-0012">Acyltransferase</keyword>
<dbReference type="STRING" id="694427.Palpr_2007"/>
<feature type="transmembrane region" description="Helical" evidence="1">
    <location>
        <begin position="331"/>
        <end position="350"/>
    </location>
</feature>
<dbReference type="Proteomes" id="UP000008718">
    <property type="component" value="Chromosome"/>
</dbReference>
<feature type="transmembrane region" description="Helical" evidence="1">
    <location>
        <begin position="228"/>
        <end position="249"/>
    </location>
</feature>
<accession>E4T600</accession>
<keyword evidence="1" id="KW-1133">Transmembrane helix</keyword>
<dbReference type="eggNOG" id="COG1835">
    <property type="taxonomic scope" value="Bacteria"/>
</dbReference>
<evidence type="ECO:0000259" key="2">
    <source>
        <dbReference type="Pfam" id="PF01757"/>
    </source>
</evidence>
<feature type="transmembrane region" description="Helical" evidence="1">
    <location>
        <begin position="198"/>
        <end position="216"/>
    </location>
</feature>
<protein>
    <submittedName>
        <fullName evidence="3">Acyltransferase 3</fullName>
    </submittedName>
</protein>
<proteinExistence type="predicted"/>
<dbReference type="GO" id="GO:0016020">
    <property type="term" value="C:membrane"/>
    <property type="evidence" value="ECO:0007669"/>
    <property type="project" value="TreeGrafter"/>
</dbReference>
<dbReference type="Pfam" id="PF01757">
    <property type="entry name" value="Acyl_transf_3"/>
    <property type="match status" value="1"/>
</dbReference>
<name>E4T600_PALPW</name>
<dbReference type="KEGG" id="ppn:Palpr_2007"/>
<dbReference type="PANTHER" id="PTHR23028">
    <property type="entry name" value="ACETYLTRANSFERASE"/>
    <property type="match status" value="1"/>
</dbReference>
<dbReference type="OrthoDB" id="9796461at2"/>
<reference evidence="3 4" key="2">
    <citation type="journal article" date="2011" name="Stand. Genomic Sci.">
        <title>Complete genome sequence of Paludibacter propionicigenes type strain (WB4).</title>
        <authorList>
            <person name="Gronow S."/>
            <person name="Munk C."/>
            <person name="Lapidus A."/>
            <person name="Nolan M."/>
            <person name="Lucas S."/>
            <person name="Hammon N."/>
            <person name="Deshpande S."/>
            <person name="Cheng J.F."/>
            <person name="Tapia R."/>
            <person name="Han C."/>
            <person name="Goodwin L."/>
            <person name="Pitluck S."/>
            <person name="Liolios K."/>
            <person name="Ivanova N."/>
            <person name="Mavromatis K."/>
            <person name="Mikhailova N."/>
            <person name="Pati A."/>
            <person name="Chen A."/>
            <person name="Palaniappan K."/>
            <person name="Land M."/>
            <person name="Hauser L."/>
            <person name="Chang Y.J."/>
            <person name="Jeffries C.D."/>
            <person name="Brambilla E."/>
            <person name="Rohde M."/>
            <person name="Goker M."/>
            <person name="Detter J.C."/>
            <person name="Woyke T."/>
            <person name="Bristow J."/>
            <person name="Eisen J.A."/>
            <person name="Markowitz V."/>
            <person name="Hugenholtz P."/>
            <person name="Kyrpides N.C."/>
            <person name="Klenk H.P."/>
        </authorList>
    </citation>
    <scope>NUCLEOTIDE SEQUENCE [LARGE SCALE GENOMIC DNA]</scope>
    <source>
        <strain evidence="4">DSM 17365 / JCM 13257 / WB4</strain>
    </source>
</reference>
<dbReference type="InterPro" id="IPR050879">
    <property type="entry name" value="Acyltransferase_3"/>
</dbReference>
<dbReference type="AlphaFoldDB" id="E4T600"/>
<evidence type="ECO:0000256" key="1">
    <source>
        <dbReference type="SAM" id="Phobius"/>
    </source>
</evidence>
<gene>
    <name evidence="3" type="ordered locus">Palpr_2007</name>
</gene>
<feature type="transmembrane region" description="Helical" evidence="1">
    <location>
        <begin position="7"/>
        <end position="27"/>
    </location>
</feature>
<feature type="transmembrane region" description="Helical" evidence="1">
    <location>
        <begin position="159"/>
        <end position="178"/>
    </location>
</feature>
<feature type="transmembrane region" description="Helical" evidence="1">
    <location>
        <begin position="133"/>
        <end position="152"/>
    </location>
</feature>
<dbReference type="HOGENOM" id="CLU_005679_2_5_10"/>
<dbReference type="GO" id="GO:0016747">
    <property type="term" value="F:acyltransferase activity, transferring groups other than amino-acyl groups"/>
    <property type="evidence" value="ECO:0007669"/>
    <property type="project" value="InterPro"/>
</dbReference>